<dbReference type="RefSeq" id="WP_093360684.1">
    <property type="nucleotide sequence ID" value="NZ_FOLG01000005.1"/>
</dbReference>
<dbReference type="Pfam" id="PF06568">
    <property type="entry name" value="YjiS-like"/>
    <property type="match status" value="1"/>
</dbReference>
<dbReference type="Proteomes" id="UP000198728">
    <property type="component" value="Unassembled WGS sequence"/>
</dbReference>
<organism evidence="2 3">
    <name type="scientific">Tropicimonas isoalkanivorans</name>
    <dbReference type="NCBI Taxonomy" id="441112"/>
    <lineage>
        <taxon>Bacteria</taxon>
        <taxon>Pseudomonadati</taxon>
        <taxon>Pseudomonadota</taxon>
        <taxon>Alphaproteobacteria</taxon>
        <taxon>Rhodobacterales</taxon>
        <taxon>Roseobacteraceae</taxon>
        <taxon>Tropicimonas</taxon>
    </lineage>
</organism>
<dbReference type="EMBL" id="FOLG01000005">
    <property type="protein sequence ID" value="SFC47782.1"/>
    <property type="molecule type" value="Genomic_DNA"/>
</dbReference>
<accession>A0A1I1JII9</accession>
<dbReference type="OrthoDB" id="8096613at2"/>
<dbReference type="AlphaFoldDB" id="A0A1I1JII9"/>
<reference evidence="2 3" key="1">
    <citation type="submission" date="2016-10" db="EMBL/GenBank/DDBJ databases">
        <authorList>
            <person name="de Groot N.N."/>
        </authorList>
    </citation>
    <scope>NUCLEOTIDE SEQUENCE [LARGE SCALE GENOMIC DNA]</scope>
    <source>
        <strain evidence="2 3">DSM 19548</strain>
    </source>
</reference>
<dbReference type="InterPro" id="IPR009506">
    <property type="entry name" value="YjiS-like"/>
</dbReference>
<sequence>MSTHTTNVPAFAALRPAGLFRHLRAMVALHKQRRDLSKLDDAALRDIGISRYEAHIESSRPAWDVPHHWQL</sequence>
<gene>
    <name evidence="2" type="ORF">SAMN04488094_105122</name>
</gene>
<keyword evidence="3" id="KW-1185">Reference proteome</keyword>
<evidence type="ECO:0000313" key="2">
    <source>
        <dbReference type="EMBL" id="SFC47782.1"/>
    </source>
</evidence>
<evidence type="ECO:0000313" key="3">
    <source>
        <dbReference type="Proteomes" id="UP000198728"/>
    </source>
</evidence>
<name>A0A1I1JII9_9RHOB</name>
<dbReference type="STRING" id="441112.SAMN04488094_105122"/>
<protein>
    <submittedName>
        <fullName evidence="2">Uncharacterized conserved protein YjiS, DUF1127 family</fullName>
    </submittedName>
</protein>
<feature type="domain" description="YjiS-like" evidence="1">
    <location>
        <begin position="19"/>
        <end position="55"/>
    </location>
</feature>
<proteinExistence type="predicted"/>
<evidence type="ECO:0000259" key="1">
    <source>
        <dbReference type="Pfam" id="PF06568"/>
    </source>
</evidence>